<gene>
    <name evidence="1" type="ORF">IEE83_14810</name>
</gene>
<proteinExistence type="predicted"/>
<reference evidence="2" key="1">
    <citation type="submission" date="2023-07" db="EMBL/GenBank/DDBJ databases">
        <title>Dyadobacter sp. nov 'subterranea' isolated from contaminted grondwater.</title>
        <authorList>
            <person name="Szabo I."/>
            <person name="Al-Omari J."/>
            <person name="Szerdahelyi S.G."/>
            <person name="Rado J."/>
        </authorList>
    </citation>
    <scope>NUCLEOTIDE SEQUENCE [LARGE SCALE GENOMIC DNA]</scope>
    <source>
        <strain evidence="2">UP-52</strain>
    </source>
</reference>
<protein>
    <recommendedName>
        <fullName evidence="3">DUF4926 domain-containing protein</fullName>
    </recommendedName>
</protein>
<sequence length="97" mass="11348">MSYFDIFRIEFNDLKIIADHPESIITRIIKTDSGYIGEIVLLGEYPDRESNILFFHDESFETEREAANDLYQIIETVTRASESTRISEALRKRNLSE</sequence>
<evidence type="ECO:0000313" key="1">
    <source>
        <dbReference type="EMBL" id="MBE9463157.1"/>
    </source>
</evidence>
<dbReference type="Proteomes" id="UP000634134">
    <property type="component" value="Unassembled WGS sequence"/>
</dbReference>
<comment type="caution">
    <text evidence="1">The sequence shown here is derived from an EMBL/GenBank/DDBJ whole genome shotgun (WGS) entry which is preliminary data.</text>
</comment>
<accession>A0ABR9WCL9</accession>
<dbReference type="RefSeq" id="WP_194121307.1">
    <property type="nucleotide sequence ID" value="NZ_JACYGY010000001.1"/>
</dbReference>
<organism evidence="1 2">
    <name type="scientific">Dyadobacter subterraneus</name>
    <dbReference type="NCBI Taxonomy" id="2773304"/>
    <lineage>
        <taxon>Bacteria</taxon>
        <taxon>Pseudomonadati</taxon>
        <taxon>Bacteroidota</taxon>
        <taxon>Cytophagia</taxon>
        <taxon>Cytophagales</taxon>
        <taxon>Spirosomataceae</taxon>
        <taxon>Dyadobacter</taxon>
    </lineage>
</organism>
<dbReference type="EMBL" id="JACYGY010000001">
    <property type="protein sequence ID" value="MBE9463157.1"/>
    <property type="molecule type" value="Genomic_DNA"/>
</dbReference>
<evidence type="ECO:0008006" key="3">
    <source>
        <dbReference type="Google" id="ProtNLM"/>
    </source>
</evidence>
<name>A0ABR9WCL9_9BACT</name>
<evidence type="ECO:0000313" key="2">
    <source>
        <dbReference type="Proteomes" id="UP000634134"/>
    </source>
</evidence>
<keyword evidence="2" id="KW-1185">Reference proteome</keyword>